<dbReference type="PANTHER" id="PTHR43103">
    <property type="entry name" value="NUCLEOSIDE-DIPHOSPHATE-SUGAR EPIMERASE"/>
    <property type="match status" value="1"/>
</dbReference>
<comment type="caution">
    <text evidence="4">The sequence shown here is derived from an EMBL/GenBank/DDBJ whole genome shotgun (WGS) entry which is preliminary data.</text>
</comment>
<organism evidence="4 5">
    <name type="scientific">Deinococcus rufus</name>
    <dbReference type="NCBI Taxonomy" id="2136097"/>
    <lineage>
        <taxon>Bacteria</taxon>
        <taxon>Thermotogati</taxon>
        <taxon>Deinococcota</taxon>
        <taxon>Deinococci</taxon>
        <taxon>Deinococcales</taxon>
        <taxon>Deinococcaceae</taxon>
        <taxon>Deinococcus</taxon>
    </lineage>
</organism>
<evidence type="ECO:0000313" key="5">
    <source>
        <dbReference type="Proteomes" id="UP001595803"/>
    </source>
</evidence>
<dbReference type="PANTHER" id="PTHR43103:SF3">
    <property type="entry name" value="ADP-L-GLYCERO-D-MANNO-HEPTOSE-6-EPIMERASE"/>
    <property type="match status" value="1"/>
</dbReference>
<evidence type="ECO:0000256" key="2">
    <source>
        <dbReference type="ARBA" id="ARBA00023277"/>
    </source>
</evidence>
<accession>A0ABV7Z9P2</accession>
<evidence type="ECO:0000259" key="3">
    <source>
        <dbReference type="PROSITE" id="PS50206"/>
    </source>
</evidence>
<protein>
    <submittedName>
        <fullName evidence="4">NAD-dependent epimerase/dehydratase family protein</fullName>
    </submittedName>
</protein>
<evidence type="ECO:0000256" key="1">
    <source>
        <dbReference type="ARBA" id="ARBA00022857"/>
    </source>
</evidence>
<dbReference type="Gene3D" id="3.40.50.720">
    <property type="entry name" value="NAD(P)-binding Rossmann-like Domain"/>
    <property type="match status" value="1"/>
</dbReference>
<dbReference type="InterPro" id="IPR001763">
    <property type="entry name" value="Rhodanese-like_dom"/>
</dbReference>
<dbReference type="RefSeq" id="WP_380102487.1">
    <property type="nucleotide sequence ID" value="NZ_JBHRZG010000022.1"/>
</dbReference>
<dbReference type="Proteomes" id="UP001595803">
    <property type="component" value="Unassembled WGS sequence"/>
</dbReference>
<keyword evidence="1" id="KW-0521">NADP</keyword>
<gene>
    <name evidence="4" type="ORF">ACFOSB_14765</name>
</gene>
<dbReference type="EMBL" id="JBHRZG010000022">
    <property type="protein sequence ID" value="MFC3834117.1"/>
    <property type="molecule type" value="Genomic_DNA"/>
</dbReference>
<proteinExistence type="predicted"/>
<dbReference type="Pfam" id="PF01370">
    <property type="entry name" value="Epimerase"/>
    <property type="match status" value="1"/>
</dbReference>
<keyword evidence="2" id="KW-0119">Carbohydrate metabolism</keyword>
<feature type="domain" description="Rhodanese" evidence="3">
    <location>
        <begin position="2"/>
        <end position="96"/>
    </location>
</feature>
<evidence type="ECO:0000313" key="4">
    <source>
        <dbReference type="EMBL" id="MFC3834117.1"/>
    </source>
</evidence>
<name>A0ABV7Z9P2_9DEIO</name>
<sequence>MPHAESPILLLGAGGFLGQHVAAALRAAGRPVRGVRGTDLAALDAAGWDALLAGAGGVVNAAGRTAGGLDALVRANVQLLAGALDAGTRAGVPLVQFASAAEYGRTPTGHAAHETDPAAPLSAYGASKLAGTVLLQEAARSGRVRACALRLTNPLGHGISAGTLPGRAAQQLREAAQTGRTDLRFGPLGAERDFVDARDAARAALHVLALLDTPDSSVPDVINVGSGEARPVRELVRGLADLSGYRGPLHEDAPGSPRSGDVPYQRADLTRLHATGFRAHHPFHASLGALLGAVPV</sequence>
<dbReference type="InterPro" id="IPR001509">
    <property type="entry name" value="Epimerase_deHydtase"/>
</dbReference>
<reference evidence="5" key="1">
    <citation type="journal article" date="2019" name="Int. J. Syst. Evol. Microbiol.">
        <title>The Global Catalogue of Microorganisms (GCM) 10K type strain sequencing project: providing services to taxonomists for standard genome sequencing and annotation.</title>
        <authorList>
            <consortium name="The Broad Institute Genomics Platform"/>
            <consortium name="The Broad Institute Genome Sequencing Center for Infectious Disease"/>
            <person name="Wu L."/>
            <person name="Ma J."/>
        </authorList>
    </citation>
    <scope>NUCLEOTIDE SEQUENCE [LARGE SCALE GENOMIC DNA]</scope>
    <source>
        <strain evidence="5">CCTCC AB 2017081</strain>
    </source>
</reference>
<keyword evidence="5" id="KW-1185">Reference proteome</keyword>
<dbReference type="SUPFAM" id="SSF51735">
    <property type="entry name" value="NAD(P)-binding Rossmann-fold domains"/>
    <property type="match status" value="1"/>
</dbReference>
<dbReference type="InterPro" id="IPR036291">
    <property type="entry name" value="NAD(P)-bd_dom_sf"/>
</dbReference>
<dbReference type="PROSITE" id="PS50206">
    <property type="entry name" value="RHODANESE_3"/>
    <property type="match status" value="1"/>
</dbReference>